<feature type="domain" description="CHAD" evidence="1">
    <location>
        <begin position="215"/>
        <end position="508"/>
    </location>
</feature>
<dbReference type="EMBL" id="BMHV01000009">
    <property type="protein sequence ID" value="GGF62765.1"/>
    <property type="molecule type" value="Genomic_DNA"/>
</dbReference>
<dbReference type="PANTHER" id="PTHR39339">
    <property type="entry name" value="SLR1444 PROTEIN"/>
    <property type="match status" value="1"/>
</dbReference>
<dbReference type="InterPro" id="IPR038186">
    <property type="entry name" value="CHAD_dom_sf"/>
</dbReference>
<sequence>MIVETRYYALGNEHSAQEWSSIVATLAQGQKSGEQVVEQTYLDTFDWALCRNDISFIYEQTDASHLRIMTDQRGVKTPAPQTVEHLPVFPDDIPAGKMQKTIAKMVGLRALIPLAQLKSEQIIIHVEDKKGRVRIRLVVEVNFQRPAPRRKMLELGCRLRIECLKGYEKDFAKTLPRFAGLTPSSQKVFFGQIMENIGKTPMDYSSKLKIKLDRDMRADEALKTILKDQLAQIETNIDGTIANTDTEFLHDLRVAVRRSRSALSRLKGVLPPSIQDRFSQELAWIGSITTPVRDLDVYLLDYPKYRDQLSPQQQENLQPLYYFLLKQHEMARHELIDNLNSRRFRDFLVKWRAFLDKPVPQRPSAPVAAQEIGTIADKRIWKTYTRVIAEGSAIHEDTPAAALHDLRKTCKKLRYLLEFFASLYPANQVSELVKTLKGLQENLGDFQDLDVQAGKLHDFSAQMMQDGEDRPQVFMSMGVLVEGFMSKKEIVRTEFAERFASFSSKAVEKDFRQLVNKDKAGKQKVALKAHIENDETVS</sequence>
<dbReference type="SMART" id="SM00880">
    <property type="entry name" value="CHAD"/>
    <property type="match status" value="1"/>
</dbReference>
<accession>A0A917BY13</accession>
<dbReference type="PROSITE" id="PS51708">
    <property type="entry name" value="CHAD"/>
    <property type="match status" value="1"/>
</dbReference>
<dbReference type="RefSeq" id="WP_188663620.1">
    <property type="nucleotide sequence ID" value="NZ_BMHV01000009.1"/>
</dbReference>
<keyword evidence="3" id="KW-1185">Reference proteome</keyword>
<organism evidence="2 3">
    <name type="scientific">Terasakiella brassicae</name>
    <dbReference type="NCBI Taxonomy" id="1634917"/>
    <lineage>
        <taxon>Bacteria</taxon>
        <taxon>Pseudomonadati</taxon>
        <taxon>Pseudomonadota</taxon>
        <taxon>Alphaproteobacteria</taxon>
        <taxon>Rhodospirillales</taxon>
        <taxon>Terasakiellaceae</taxon>
        <taxon>Terasakiella</taxon>
    </lineage>
</organism>
<protein>
    <submittedName>
        <fullName evidence="2">CHAD domain-containing protein</fullName>
    </submittedName>
</protein>
<reference evidence="2" key="1">
    <citation type="journal article" date="2014" name="Int. J. Syst. Evol. Microbiol.">
        <title>Complete genome sequence of Corynebacterium casei LMG S-19264T (=DSM 44701T), isolated from a smear-ripened cheese.</title>
        <authorList>
            <consortium name="US DOE Joint Genome Institute (JGI-PGF)"/>
            <person name="Walter F."/>
            <person name="Albersmeier A."/>
            <person name="Kalinowski J."/>
            <person name="Ruckert C."/>
        </authorList>
    </citation>
    <scope>NUCLEOTIDE SEQUENCE</scope>
    <source>
        <strain evidence="2">CGMCC 1.15254</strain>
    </source>
</reference>
<reference evidence="2" key="2">
    <citation type="submission" date="2020-09" db="EMBL/GenBank/DDBJ databases">
        <authorList>
            <person name="Sun Q."/>
            <person name="Zhou Y."/>
        </authorList>
    </citation>
    <scope>NUCLEOTIDE SEQUENCE</scope>
    <source>
        <strain evidence="2">CGMCC 1.15254</strain>
    </source>
</reference>
<dbReference type="AlphaFoldDB" id="A0A917BY13"/>
<dbReference type="Pfam" id="PF05235">
    <property type="entry name" value="CHAD"/>
    <property type="match status" value="1"/>
</dbReference>
<dbReference type="Proteomes" id="UP000632498">
    <property type="component" value="Unassembled WGS sequence"/>
</dbReference>
<evidence type="ECO:0000313" key="3">
    <source>
        <dbReference type="Proteomes" id="UP000632498"/>
    </source>
</evidence>
<comment type="caution">
    <text evidence="2">The sequence shown here is derived from an EMBL/GenBank/DDBJ whole genome shotgun (WGS) entry which is preliminary data.</text>
</comment>
<name>A0A917BY13_9PROT</name>
<dbReference type="Gene3D" id="1.40.20.10">
    <property type="entry name" value="CHAD domain"/>
    <property type="match status" value="1"/>
</dbReference>
<evidence type="ECO:0000259" key="1">
    <source>
        <dbReference type="PROSITE" id="PS51708"/>
    </source>
</evidence>
<dbReference type="PANTHER" id="PTHR39339:SF1">
    <property type="entry name" value="CHAD DOMAIN-CONTAINING PROTEIN"/>
    <property type="match status" value="1"/>
</dbReference>
<gene>
    <name evidence="2" type="ORF">GCM10011332_15820</name>
</gene>
<dbReference type="InterPro" id="IPR007899">
    <property type="entry name" value="CHAD_dom"/>
</dbReference>
<evidence type="ECO:0000313" key="2">
    <source>
        <dbReference type="EMBL" id="GGF62765.1"/>
    </source>
</evidence>
<proteinExistence type="predicted"/>